<dbReference type="AlphaFoldDB" id="A0A3S3A7S4"/>
<organism evidence="1 2">
    <name type="scientific">Rhodococcus spongiicola</name>
    <dbReference type="NCBI Taxonomy" id="2487352"/>
    <lineage>
        <taxon>Bacteria</taxon>
        <taxon>Bacillati</taxon>
        <taxon>Actinomycetota</taxon>
        <taxon>Actinomycetes</taxon>
        <taxon>Mycobacteriales</taxon>
        <taxon>Nocardiaceae</taxon>
        <taxon>Rhodococcus</taxon>
    </lineage>
</organism>
<dbReference type="GO" id="GO:0000287">
    <property type="term" value="F:magnesium ion binding"/>
    <property type="evidence" value="ECO:0007669"/>
    <property type="project" value="InterPro"/>
</dbReference>
<name>A0A3S3A7S4_9NOCA</name>
<dbReference type="RefSeq" id="WP_127947855.1">
    <property type="nucleotide sequence ID" value="NZ_RKLN01000005.1"/>
</dbReference>
<dbReference type="SUPFAM" id="SSF50324">
    <property type="entry name" value="Inorganic pyrophosphatase"/>
    <property type="match status" value="1"/>
</dbReference>
<dbReference type="Proteomes" id="UP000284333">
    <property type="component" value="Unassembled WGS sequence"/>
</dbReference>
<dbReference type="GO" id="GO:0005737">
    <property type="term" value="C:cytoplasm"/>
    <property type="evidence" value="ECO:0007669"/>
    <property type="project" value="InterPro"/>
</dbReference>
<keyword evidence="2" id="KW-1185">Reference proteome</keyword>
<comment type="caution">
    <text evidence="1">The sequence shown here is derived from an EMBL/GenBank/DDBJ whole genome shotgun (WGS) entry which is preliminary data.</text>
</comment>
<proteinExistence type="predicted"/>
<protein>
    <submittedName>
        <fullName evidence="1">Inorganic pyrophosphatase</fullName>
    </submittedName>
</protein>
<dbReference type="OrthoDB" id="9798247at2"/>
<dbReference type="EMBL" id="RKLN01000005">
    <property type="protein sequence ID" value="RVW01558.1"/>
    <property type="molecule type" value="Genomic_DNA"/>
</dbReference>
<dbReference type="InterPro" id="IPR036649">
    <property type="entry name" value="Pyrophosphatase_sf"/>
</dbReference>
<dbReference type="GO" id="GO:0004427">
    <property type="term" value="F:inorganic diphosphate phosphatase activity"/>
    <property type="evidence" value="ECO:0007669"/>
    <property type="project" value="InterPro"/>
</dbReference>
<evidence type="ECO:0000313" key="1">
    <source>
        <dbReference type="EMBL" id="RVW01558.1"/>
    </source>
</evidence>
<evidence type="ECO:0000313" key="2">
    <source>
        <dbReference type="Proteomes" id="UP000284333"/>
    </source>
</evidence>
<reference evidence="1 2" key="1">
    <citation type="submission" date="2018-11" db="EMBL/GenBank/DDBJ databases">
        <title>Rhodococcus spongicola sp. nov. and Rhodococcus xishaensis sp. nov. from marine sponges.</title>
        <authorList>
            <person name="Li L."/>
            <person name="Lin H.W."/>
        </authorList>
    </citation>
    <scope>NUCLEOTIDE SEQUENCE [LARGE SCALE GENOMIC DNA]</scope>
    <source>
        <strain evidence="1 2">LHW50502</strain>
    </source>
</reference>
<gene>
    <name evidence="1" type="ORF">EF834_14115</name>
</gene>
<accession>A0A3S3A7S4</accession>
<sequence>MTNLVAYFAALDELVRKTPLRIDRPTGSAHPRFPEVVYPVDHGYLEETAGRDREGVDVFRGSAEGTGIVGVALTADLTKRDVDVVVLLDCTDDEVDRIEHFLHERLRLNAAIVRRA</sequence>
<dbReference type="GO" id="GO:0006796">
    <property type="term" value="P:phosphate-containing compound metabolic process"/>
    <property type="evidence" value="ECO:0007669"/>
    <property type="project" value="InterPro"/>
</dbReference>